<evidence type="ECO:0000313" key="4">
    <source>
        <dbReference type="Proteomes" id="UP000180088"/>
    </source>
</evidence>
<sequence length="227" mass="25360">MSGWLLWMPARAETLRILLGPVPEVIELEADGKTFHGGGIDLMRAIARRAGMEFEFIAYPQARAMLLAQQQADACLPISPLPERREMFKWTVPIVPMRLVLLARSDDPRQLHSLEQARKLRVGAMRGTAVAARLKQQGLVMDESVDYLSGLEKLQLGRLDLWAMLDVGLTSMSRRLGIPQPRVALVVDRVDVAFACNRQVSDEAMARLNQAINAMHADGSFKQFDLN</sequence>
<dbReference type="Gene3D" id="3.40.190.10">
    <property type="entry name" value="Periplasmic binding protein-like II"/>
    <property type="match status" value="2"/>
</dbReference>
<feature type="domain" description="Solute-binding protein family 3/N-terminal" evidence="1">
    <location>
        <begin position="14"/>
        <end position="227"/>
    </location>
</feature>
<protein>
    <recommendedName>
        <fullName evidence="1">Solute-binding protein family 3/N-terminal domain-containing protein</fullName>
    </recommendedName>
</protein>
<dbReference type="SUPFAM" id="SSF53850">
    <property type="entry name" value="Periplasmic binding protein-like II"/>
    <property type="match status" value="1"/>
</dbReference>
<name>A0A1S1X4S9_9NEIS</name>
<keyword evidence="5" id="KW-1185">Reference proteome</keyword>
<dbReference type="EMBL" id="MKCS01000001">
    <property type="protein sequence ID" value="OHX14478.1"/>
    <property type="molecule type" value="Genomic_DNA"/>
</dbReference>
<proteinExistence type="predicted"/>
<gene>
    <name evidence="3" type="ORF">BI344_19530</name>
    <name evidence="2" type="ORF">BI347_13920</name>
</gene>
<dbReference type="Proteomes" id="UP000180280">
    <property type="component" value="Unassembled WGS sequence"/>
</dbReference>
<dbReference type="PANTHER" id="PTHR38834:SF3">
    <property type="entry name" value="SOLUTE-BINDING PROTEIN FAMILY 3_N-TERMINAL DOMAIN-CONTAINING PROTEIN"/>
    <property type="match status" value="1"/>
</dbReference>
<dbReference type="InterPro" id="IPR001638">
    <property type="entry name" value="Solute-binding_3/MltF_N"/>
</dbReference>
<evidence type="ECO:0000259" key="1">
    <source>
        <dbReference type="SMART" id="SM00062"/>
    </source>
</evidence>
<dbReference type="AlphaFoldDB" id="A0A1S1X4S9"/>
<dbReference type="Proteomes" id="UP000180088">
    <property type="component" value="Unassembled WGS sequence"/>
</dbReference>
<organism evidence="2 4">
    <name type="scientific">Chromobacterium sphagni</name>
    <dbReference type="NCBI Taxonomy" id="1903179"/>
    <lineage>
        <taxon>Bacteria</taxon>
        <taxon>Pseudomonadati</taxon>
        <taxon>Pseudomonadota</taxon>
        <taxon>Betaproteobacteria</taxon>
        <taxon>Neisseriales</taxon>
        <taxon>Chromobacteriaceae</taxon>
        <taxon>Chromobacterium</taxon>
    </lineage>
</organism>
<evidence type="ECO:0000313" key="5">
    <source>
        <dbReference type="Proteomes" id="UP000180280"/>
    </source>
</evidence>
<evidence type="ECO:0000313" key="3">
    <source>
        <dbReference type="EMBL" id="OHX19067.1"/>
    </source>
</evidence>
<accession>A0A1S1X4S9</accession>
<dbReference type="EMBL" id="MKCT01000049">
    <property type="protein sequence ID" value="OHX19067.1"/>
    <property type="molecule type" value="Genomic_DNA"/>
</dbReference>
<dbReference type="STRING" id="1903179.BI347_13920"/>
<comment type="caution">
    <text evidence="2">The sequence shown here is derived from an EMBL/GenBank/DDBJ whole genome shotgun (WGS) entry which is preliminary data.</text>
</comment>
<dbReference type="Pfam" id="PF00497">
    <property type="entry name" value="SBP_bac_3"/>
    <property type="match status" value="1"/>
</dbReference>
<dbReference type="PANTHER" id="PTHR38834">
    <property type="entry name" value="PERIPLASMIC SUBSTRATE BINDING PROTEIN FAMILY 3"/>
    <property type="match status" value="1"/>
</dbReference>
<dbReference type="SMART" id="SM00062">
    <property type="entry name" value="PBPb"/>
    <property type="match status" value="1"/>
</dbReference>
<reference evidence="4 5" key="1">
    <citation type="submission" date="2016-09" db="EMBL/GenBank/DDBJ databases">
        <title>Chromobacterium muskegensis sp. nov., an insecticidal bacterium isolated from Sphagnum bogs.</title>
        <authorList>
            <person name="Sparks M.E."/>
            <person name="Blackburn M.B."/>
            <person name="Gundersen-Rindal D.E."/>
            <person name="Mitchell A."/>
            <person name="Farrar R."/>
            <person name="Kuhar D."/>
        </authorList>
    </citation>
    <scope>NUCLEOTIDE SEQUENCE [LARGE SCALE GENOMIC DNA]</scope>
    <source>
        <strain evidence="3 5">14B-1</strain>
        <strain evidence="2 4">37-2</strain>
    </source>
</reference>
<evidence type="ECO:0000313" key="2">
    <source>
        <dbReference type="EMBL" id="OHX14478.1"/>
    </source>
</evidence>